<reference evidence="1 2" key="1">
    <citation type="journal article" date="2018" name="Biotechnol. Biofuels">
        <title>Integrative visual omics of the white-rot fungus Polyporus brumalis exposes the biotechnological potential of its oxidative enzymes for delignifying raw plant biomass.</title>
        <authorList>
            <person name="Miyauchi S."/>
            <person name="Rancon A."/>
            <person name="Drula E."/>
            <person name="Hage H."/>
            <person name="Chaduli D."/>
            <person name="Favel A."/>
            <person name="Grisel S."/>
            <person name="Henrissat B."/>
            <person name="Herpoel-Gimbert I."/>
            <person name="Ruiz-Duenas F.J."/>
            <person name="Chevret D."/>
            <person name="Hainaut M."/>
            <person name="Lin J."/>
            <person name="Wang M."/>
            <person name="Pangilinan J."/>
            <person name="Lipzen A."/>
            <person name="Lesage-Meessen L."/>
            <person name="Navarro D."/>
            <person name="Riley R."/>
            <person name="Grigoriev I.V."/>
            <person name="Zhou S."/>
            <person name="Raouche S."/>
            <person name="Rosso M.N."/>
        </authorList>
    </citation>
    <scope>NUCLEOTIDE SEQUENCE [LARGE SCALE GENOMIC DNA]</scope>
    <source>
        <strain evidence="1 2">BRFM 1820</strain>
    </source>
</reference>
<sequence>MNTNFPVQPLSPTLAAASPGTQQFAMDRQWLIHFALWDPSQEQDMPQYSNFPASIQSRASRGYPMWIADLQHGNILSYQAQYRFKNLHNQPQPCLYPYSLAFEAHVTFVLAHKPEDLTKPNEAFTVYHQFQDRSWPVWVIQTGIWWKQRVAESVVRRQFFGEKAMHRGPAPQPKVLTLETKPSRPDTQLHQWLNREKGPGMVLGGANLRWRCRGNDLEVYSSMVSLKAALALLQLHIAGLWAHISNYALYQVAGNMHRTSFWLQLA</sequence>
<evidence type="ECO:0000313" key="1">
    <source>
        <dbReference type="EMBL" id="RDX40393.1"/>
    </source>
</evidence>
<dbReference type="AlphaFoldDB" id="A0A371CJE8"/>
<keyword evidence="2" id="KW-1185">Reference proteome</keyword>
<gene>
    <name evidence="1" type="ORF">OH76DRAFT_1423718</name>
</gene>
<organism evidence="1 2">
    <name type="scientific">Lentinus brumalis</name>
    <dbReference type="NCBI Taxonomy" id="2498619"/>
    <lineage>
        <taxon>Eukaryota</taxon>
        <taxon>Fungi</taxon>
        <taxon>Dikarya</taxon>
        <taxon>Basidiomycota</taxon>
        <taxon>Agaricomycotina</taxon>
        <taxon>Agaricomycetes</taxon>
        <taxon>Polyporales</taxon>
        <taxon>Polyporaceae</taxon>
        <taxon>Lentinus</taxon>
    </lineage>
</organism>
<name>A0A371CJE8_9APHY</name>
<evidence type="ECO:0000313" key="2">
    <source>
        <dbReference type="Proteomes" id="UP000256964"/>
    </source>
</evidence>
<proteinExistence type="predicted"/>
<protein>
    <submittedName>
        <fullName evidence="1">Uncharacterized protein</fullName>
    </submittedName>
</protein>
<dbReference type="EMBL" id="KZ857558">
    <property type="protein sequence ID" value="RDX40393.1"/>
    <property type="molecule type" value="Genomic_DNA"/>
</dbReference>
<accession>A0A371CJE8</accession>
<dbReference type="Proteomes" id="UP000256964">
    <property type="component" value="Unassembled WGS sequence"/>
</dbReference>